<gene>
    <name evidence="2" type="ORF">BKA59DRAFT_541084</name>
</gene>
<comment type="caution">
    <text evidence="2">The sequence shown here is derived from an EMBL/GenBank/DDBJ whole genome shotgun (WGS) entry which is preliminary data.</text>
</comment>
<dbReference type="AlphaFoldDB" id="A0A8K0WJ73"/>
<name>A0A8K0WJ73_9HYPO</name>
<organism evidence="2 3">
    <name type="scientific">Fusarium tricinctum</name>
    <dbReference type="NCBI Taxonomy" id="61284"/>
    <lineage>
        <taxon>Eukaryota</taxon>
        <taxon>Fungi</taxon>
        <taxon>Dikarya</taxon>
        <taxon>Ascomycota</taxon>
        <taxon>Pezizomycotina</taxon>
        <taxon>Sordariomycetes</taxon>
        <taxon>Hypocreomycetidae</taxon>
        <taxon>Hypocreales</taxon>
        <taxon>Nectriaceae</taxon>
        <taxon>Fusarium</taxon>
        <taxon>Fusarium tricinctum species complex</taxon>
    </lineage>
</organism>
<dbReference type="Proteomes" id="UP000813427">
    <property type="component" value="Unassembled WGS sequence"/>
</dbReference>
<dbReference type="OrthoDB" id="8249012at2759"/>
<dbReference type="InterPro" id="IPR027443">
    <property type="entry name" value="IPNS-like_sf"/>
</dbReference>
<keyword evidence="3" id="KW-1185">Reference proteome</keyword>
<evidence type="ECO:0000256" key="1">
    <source>
        <dbReference type="SAM" id="MobiDB-lite"/>
    </source>
</evidence>
<proteinExistence type="predicted"/>
<evidence type="ECO:0000313" key="3">
    <source>
        <dbReference type="Proteomes" id="UP000813427"/>
    </source>
</evidence>
<evidence type="ECO:0000313" key="2">
    <source>
        <dbReference type="EMBL" id="KAH7263683.1"/>
    </source>
</evidence>
<reference evidence="2" key="1">
    <citation type="journal article" date="2021" name="Nat. Commun.">
        <title>Genetic determinants of endophytism in the Arabidopsis root mycobiome.</title>
        <authorList>
            <person name="Mesny F."/>
            <person name="Miyauchi S."/>
            <person name="Thiergart T."/>
            <person name="Pickel B."/>
            <person name="Atanasova L."/>
            <person name="Karlsson M."/>
            <person name="Huettel B."/>
            <person name="Barry K.W."/>
            <person name="Haridas S."/>
            <person name="Chen C."/>
            <person name="Bauer D."/>
            <person name="Andreopoulos W."/>
            <person name="Pangilinan J."/>
            <person name="LaButti K."/>
            <person name="Riley R."/>
            <person name="Lipzen A."/>
            <person name="Clum A."/>
            <person name="Drula E."/>
            <person name="Henrissat B."/>
            <person name="Kohler A."/>
            <person name="Grigoriev I.V."/>
            <person name="Martin F.M."/>
            <person name="Hacquard S."/>
        </authorList>
    </citation>
    <scope>NUCLEOTIDE SEQUENCE</scope>
    <source>
        <strain evidence="2">MPI-SDFR-AT-0068</strain>
    </source>
</reference>
<dbReference type="EMBL" id="JAGPXF010000001">
    <property type="protein sequence ID" value="KAH7263683.1"/>
    <property type="molecule type" value="Genomic_DNA"/>
</dbReference>
<feature type="region of interest" description="Disordered" evidence="1">
    <location>
        <begin position="424"/>
        <end position="455"/>
    </location>
</feature>
<dbReference type="Gene3D" id="2.60.120.330">
    <property type="entry name" value="B-lactam Antibiotic, Isopenicillin N Synthase, Chain"/>
    <property type="match status" value="1"/>
</dbReference>
<accession>A0A8K0WJ73</accession>
<feature type="compositionally biased region" description="Basic and acidic residues" evidence="1">
    <location>
        <begin position="438"/>
        <end position="447"/>
    </location>
</feature>
<evidence type="ECO:0008006" key="4">
    <source>
        <dbReference type="Google" id="ProtNLM"/>
    </source>
</evidence>
<dbReference type="SUPFAM" id="SSF51197">
    <property type="entry name" value="Clavaminate synthase-like"/>
    <property type="match status" value="1"/>
</dbReference>
<dbReference type="PANTHER" id="PTHR30613:SF1">
    <property type="entry name" value="DUF1479 DOMAIN PROTEIN (AFU_ORTHOLOGUE AFUA_5G09280)"/>
    <property type="match status" value="1"/>
</dbReference>
<dbReference type="PANTHER" id="PTHR30613">
    <property type="entry name" value="UNCHARACTERIZED PROTEIN YBIU-RELATED"/>
    <property type="match status" value="1"/>
</dbReference>
<protein>
    <recommendedName>
        <fullName evidence="4">DUF1479 domain protein</fullName>
    </recommendedName>
</protein>
<dbReference type="InterPro" id="IPR010856">
    <property type="entry name" value="Gig2-like"/>
</dbReference>
<feature type="region of interest" description="Disordered" evidence="1">
    <location>
        <begin position="1"/>
        <end position="42"/>
    </location>
</feature>
<feature type="compositionally biased region" description="Polar residues" evidence="1">
    <location>
        <begin position="27"/>
        <end position="36"/>
    </location>
</feature>
<dbReference type="Pfam" id="PF07350">
    <property type="entry name" value="Gig2-like"/>
    <property type="match status" value="1"/>
</dbReference>
<sequence>MLRARTQGASPGLRRCMASASKKEGNISDSFASLSGTKKEPLPDRFRERKLEIVQGREKQIKRSWKALLRELKRENGIIGKRGPRAVPQIDYEDLQANGKVLRKLKDEIQKTGVVVVRGVIPEDEARAYKDVVEDYVKKNPSTKAFPPHDPQVYELYWSLPQLQARSHPNFLRVQHHLMSLLWHKSNPDSIISLDHPFSYADRLRIRQPGDASFALGPHIDGGSVERWEKEGYGRGGVYDSILEGRYEEYDPWDASGRVDAVNNRYDGLGACSMFRMWQGWMSMSHTKPGEGTLLVNPLVKLSMAYVLLRPFFQAKKFSRGREYLDEKNWEFMEENMDSELQGATLGKGQELTDELHPHLELKKSMVHVPEIRPGDFVAWHCDTIHAVDKVHNGTTDSSVLYIPVCPVTEQNAEYMARQRSAFQRGTPGPDFPGGAGESEHVGRPAEDVLDGPGKRAMGLEGLAVEGSTGGAREAVEKANALLGF</sequence>